<dbReference type="PANTHER" id="PTHR11772:SF23">
    <property type="entry name" value="ASPARAGINE SYNTHETASE [GLUTAMINE-HYDROLYZING]"/>
    <property type="match status" value="1"/>
</dbReference>
<protein>
    <recommendedName>
        <fullName evidence="5">Glutamine-dependent asparagine synthetase</fullName>
    </recommendedName>
</protein>
<dbReference type="EMBL" id="MN739708">
    <property type="protein sequence ID" value="QHT22215.1"/>
    <property type="molecule type" value="Genomic_DNA"/>
</dbReference>
<evidence type="ECO:0000256" key="5">
    <source>
        <dbReference type="ARBA" id="ARBA00030234"/>
    </source>
</evidence>
<keyword evidence="3" id="KW-0547">Nucleotide-binding</keyword>
<dbReference type="InterPro" id="IPR001962">
    <property type="entry name" value="Asn_synthase"/>
</dbReference>
<evidence type="ECO:0000256" key="4">
    <source>
        <dbReference type="ARBA" id="ARBA00022840"/>
    </source>
</evidence>
<organism evidence="7">
    <name type="scientific">viral metagenome</name>
    <dbReference type="NCBI Taxonomy" id="1070528"/>
    <lineage>
        <taxon>unclassified sequences</taxon>
        <taxon>metagenomes</taxon>
        <taxon>organismal metagenomes</taxon>
    </lineage>
</organism>
<comment type="pathway">
    <text evidence="1">Amino-acid biosynthesis; L-asparagine biosynthesis; L-asparagine from L-aspartate (L-Gln route): step 1/1.</text>
</comment>
<sequence>MGALQLIIYCNKTTSYNIEYTKSFMKMNRRGVDGTRYVFENMMLPTKITEDLMKRNMTRSEYRCYDPMSFVLGYHRQSINDLTEDGSQPFEDPINNQISNYPELRGRPKRKLMCNGEIYNYNELISNEVFTSKDLQSSCDVEVILPLYIRHGIEKTLELLDGDFSFILTENLNTFKKGHINIYAARDKLGAKPLYMVKGLKELFYMFSTELKGIPSHIINDQKKYQVMEVPPGSYWSFNNAVVNGSPNDFIKYHSWEIYQDLSLCKYTHPTSDVLPSIYKEIRDILTKSVKKMYFASDVKVGVLLSGGFDSSIILSVLTNILCVAPQNSQYNIVAFSIGDEDSDDVVNAKRCIYFLEDRFGISIEHHIVSVKLSLERYMEEIRNIIYDIETYDKRSVKEAIPMKILSEYIQKNTDVKVLLTGEGLDEMCGYTKLFEGSDEEFQINSVSFLQNLSKCDLMRAEKIASSCGLELRHPFLDIQFIDYMLKLHPRLKRPQKYTYNEGPIEKYILRKSFDLHDERGKCVYLAPENLWRGRKDASDSLKDIKMDFDGIYNDSDYYNYTLKCPLKAMPMSKEEMHYQILYSEHFPYNLN</sequence>
<dbReference type="Gene3D" id="3.40.50.620">
    <property type="entry name" value="HUPs"/>
    <property type="match status" value="1"/>
</dbReference>
<dbReference type="InterPro" id="IPR029055">
    <property type="entry name" value="Ntn_hydrolases_N"/>
</dbReference>
<dbReference type="Pfam" id="PF00733">
    <property type="entry name" value="Asn_synthase"/>
    <property type="match status" value="2"/>
</dbReference>
<dbReference type="PANTHER" id="PTHR11772">
    <property type="entry name" value="ASPARAGINE SYNTHETASE"/>
    <property type="match status" value="1"/>
</dbReference>
<feature type="domain" description="Glutamine amidotransferase type-2" evidence="6">
    <location>
        <begin position="1"/>
        <end position="241"/>
    </location>
</feature>
<dbReference type="GO" id="GO:0005524">
    <property type="term" value="F:ATP binding"/>
    <property type="evidence" value="ECO:0007669"/>
    <property type="project" value="UniProtKB-KW"/>
</dbReference>
<dbReference type="AlphaFoldDB" id="A0A6C0E494"/>
<keyword evidence="2" id="KW-0436">Ligase</keyword>
<evidence type="ECO:0000259" key="6">
    <source>
        <dbReference type="PROSITE" id="PS51278"/>
    </source>
</evidence>
<keyword evidence="4" id="KW-0067">ATP-binding</keyword>
<dbReference type="InterPro" id="IPR014729">
    <property type="entry name" value="Rossmann-like_a/b/a_fold"/>
</dbReference>
<dbReference type="CDD" id="cd01991">
    <property type="entry name" value="Asn_synthase_B_C"/>
    <property type="match status" value="1"/>
</dbReference>
<dbReference type="Pfam" id="PF13537">
    <property type="entry name" value="GATase_7"/>
    <property type="match status" value="1"/>
</dbReference>
<evidence type="ECO:0000256" key="3">
    <source>
        <dbReference type="ARBA" id="ARBA00022741"/>
    </source>
</evidence>
<name>A0A6C0E494_9ZZZZ</name>
<dbReference type="PROSITE" id="PS51278">
    <property type="entry name" value="GATASE_TYPE_2"/>
    <property type="match status" value="1"/>
</dbReference>
<dbReference type="Gene3D" id="3.60.20.10">
    <property type="entry name" value="Glutamine Phosphoribosylpyrophosphate, subunit 1, domain 1"/>
    <property type="match status" value="1"/>
</dbReference>
<evidence type="ECO:0000256" key="1">
    <source>
        <dbReference type="ARBA" id="ARBA00005187"/>
    </source>
</evidence>
<evidence type="ECO:0000313" key="7">
    <source>
        <dbReference type="EMBL" id="QHT22215.1"/>
    </source>
</evidence>
<evidence type="ECO:0000256" key="2">
    <source>
        <dbReference type="ARBA" id="ARBA00022598"/>
    </source>
</evidence>
<dbReference type="GO" id="GO:0004066">
    <property type="term" value="F:asparagine synthase (glutamine-hydrolyzing) activity"/>
    <property type="evidence" value="ECO:0007669"/>
    <property type="project" value="InterPro"/>
</dbReference>
<reference evidence="7" key="1">
    <citation type="journal article" date="2020" name="Nature">
        <title>Giant virus diversity and host interactions through global metagenomics.</title>
        <authorList>
            <person name="Schulz F."/>
            <person name="Roux S."/>
            <person name="Paez-Espino D."/>
            <person name="Jungbluth S."/>
            <person name="Walsh D.A."/>
            <person name="Denef V.J."/>
            <person name="McMahon K.D."/>
            <person name="Konstantinidis K.T."/>
            <person name="Eloe-Fadrosh E.A."/>
            <person name="Kyrpides N.C."/>
            <person name="Woyke T."/>
        </authorList>
    </citation>
    <scope>NUCLEOTIDE SEQUENCE</scope>
    <source>
        <strain evidence="7">GVMAG-M-3300023179-107</strain>
    </source>
</reference>
<dbReference type="GO" id="GO:0005829">
    <property type="term" value="C:cytosol"/>
    <property type="evidence" value="ECO:0007669"/>
    <property type="project" value="TreeGrafter"/>
</dbReference>
<accession>A0A6C0E494</accession>
<dbReference type="GO" id="GO:0006529">
    <property type="term" value="P:asparagine biosynthetic process"/>
    <property type="evidence" value="ECO:0007669"/>
    <property type="project" value="InterPro"/>
</dbReference>
<dbReference type="SUPFAM" id="SSF52402">
    <property type="entry name" value="Adenine nucleotide alpha hydrolases-like"/>
    <property type="match status" value="1"/>
</dbReference>
<dbReference type="InterPro" id="IPR017932">
    <property type="entry name" value="GATase_2_dom"/>
</dbReference>
<dbReference type="SUPFAM" id="SSF56235">
    <property type="entry name" value="N-terminal nucleophile aminohydrolases (Ntn hydrolases)"/>
    <property type="match status" value="1"/>
</dbReference>
<dbReference type="InterPro" id="IPR050795">
    <property type="entry name" value="Asn_Synthetase"/>
</dbReference>
<proteinExistence type="predicted"/>